<dbReference type="Gene3D" id="1.10.760.10">
    <property type="entry name" value="Cytochrome c-like domain"/>
    <property type="match status" value="3"/>
</dbReference>
<dbReference type="PIRSF" id="PIRSF000018">
    <property type="entry name" value="Mb_ADH_cyt_c"/>
    <property type="match status" value="1"/>
</dbReference>
<dbReference type="PANTHER" id="PTHR35008:SF8">
    <property type="entry name" value="ALCOHOL DEHYDROGENASE CYTOCHROME C SUBUNIT"/>
    <property type="match status" value="1"/>
</dbReference>
<dbReference type="InterPro" id="IPR051459">
    <property type="entry name" value="Cytochrome_c-type_DH"/>
</dbReference>
<evidence type="ECO:0000256" key="5">
    <source>
        <dbReference type="ARBA" id="ARBA00022729"/>
    </source>
</evidence>
<evidence type="ECO:0000256" key="1">
    <source>
        <dbReference type="ARBA" id="ARBA00004236"/>
    </source>
</evidence>
<dbReference type="EMBL" id="WOTB01000002">
    <property type="protein sequence ID" value="NHN83439.1"/>
    <property type="molecule type" value="Genomic_DNA"/>
</dbReference>
<organism evidence="11 12">
    <name type="scientific">Acetobacter musti</name>
    <dbReference type="NCBI Taxonomy" id="864732"/>
    <lineage>
        <taxon>Bacteria</taxon>
        <taxon>Pseudomonadati</taxon>
        <taxon>Pseudomonadota</taxon>
        <taxon>Alphaproteobacteria</taxon>
        <taxon>Acetobacterales</taxon>
        <taxon>Acetobacteraceae</taxon>
        <taxon>Acetobacter</taxon>
    </lineage>
</organism>
<dbReference type="PROSITE" id="PS51007">
    <property type="entry name" value="CYTC"/>
    <property type="match status" value="3"/>
</dbReference>
<keyword evidence="5" id="KW-0732">Signal</keyword>
<keyword evidence="7 9" id="KW-0408">Iron</keyword>
<keyword evidence="6" id="KW-0677">Repeat</keyword>
<dbReference type="Pfam" id="PF00034">
    <property type="entry name" value="Cytochrom_C"/>
    <property type="match status" value="3"/>
</dbReference>
<sequence>MTSFEQKRRGGETMIKGLKAAIGAAVVGLLAGTSLGAAPGLAQDADGDLVAKGAYIARLGDCVACHTALHGKVYAGGLEIKTPIGKIYSTNITPDPTHGIGGYTLKEFDDAVRRGVRKDGSPLYPAMPYPSFARMTDDDIKALYAYFMHGVKPQVQANRPTDISWPLSMRWPLGFWAKMFAPAPKGFTPAPGTDPVVARGEYIVTGPGHCGACHTPRGLTMQEKAYDAAGGADFLAGGAPIDNWIAPSLRNDPVLGIGRWSEEDLFQFLKSGRIDHSAVFGGMADVVAWSTQYFTDDDLRAMAKYLKSLPPVPAAKGDYTYDDTATKMLDSGNTAGKAGADIYLQQCAICHRNDGGGVARMFPPVAGNPIVVSDDPTSVAHIVAAGGILPLTNWAPSTVAMPGYQHILNDQQIADVVNFIRSSWGNKASSNVSASDIEKLRTSGTPITSAQAWLSGSSTTSNWGFSIPQPYGSGWTFAPATHTGVDAAQ</sequence>
<evidence type="ECO:0000256" key="6">
    <source>
        <dbReference type="ARBA" id="ARBA00022737"/>
    </source>
</evidence>
<dbReference type="PANTHER" id="PTHR35008">
    <property type="entry name" value="BLL4482 PROTEIN-RELATED"/>
    <property type="match status" value="1"/>
</dbReference>
<evidence type="ECO:0000256" key="8">
    <source>
        <dbReference type="ARBA" id="ARBA00023136"/>
    </source>
</evidence>
<feature type="domain" description="Cytochrome c" evidence="10">
    <location>
        <begin position="195"/>
        <end position="310"/>
    </location>
</feature>
<protein>
    <submittedName>
        <fullName evidence="11">C-type cytochrome</fullName>
    </submittedName>
</protein>
<feature type="domain" description="Cytochrome c" evidence="10">
    <location>
        <begin position="334"/>
        <end position="424"/>
    </location>
</feature>
<keyword evidence="12" id="KW-1185">Reference proteome</keyword>
<keyword evidence="2" id="KW-1003">Cell membrane</keyword>
<evidence type="ECO:0000313" key="11">
    <source>
        <dbReference type="EMBL" id="NHN83439.1"/>
    </source>
</evidence>
<evidence type="ECO:0000256" key="7">
    <source>
        <dbReference type="ARBA" id="ARBA00023004"/>
    </source>
</evidence>
<evidence type="ECO:0000256" key="3">
    <source>
        <dbReference type="ARBA" id="ARBA00022617"/>
    </source>
</evidence>
<dbReference type="Proteomes" id="UP000635278">
    <property type="component" value="Unassembled WGS sequence"/>
</dbReference>
<dbReference type="InterPro" id="IPR036909">
    <property type="entry name" value="Cyt_c-like_dom_sf"/>
</dbReference>
<evidence type="ECO:0000256" key="4">
    <source>
        <dbReference type="ARBA" id="ARBA00022723"/>
    </source>
</evidence>
<evidence type="ECO:0000256" key="9">
    <source>
        <dbReference type="PROSITE-ProRule" id="PRU00433"/>
    </source>
</evidence>
<reference evidence="11 12" key="1">
    <citation type="journal article" date="2020" name="Int. J. Syst. Evol. Microbiol.">
        <title>Novel acetic acid bacteria from cider fermentations: Acetobacter conturbans sp. nov. and Acetobacter fallax sp. nov.</title>
        <authorList>
            <person name="Sombolestani A.S."/>
            <person name="Cleenwerck I."/>
            <person name="Cnockaert M."/>
            <person name="Borremans W."/>
            <person name="Wieme A.D."/>
            <person name="De Vuyst L."/>
            <person name="Vandamme P."/>
        </authorList>
    </citation>
    <scope>NUCLEOTIDE SEQUENCE [LARGE SCALE GENOMIC DNA]</scope>
    <source>
        <strain evidence="11 12">LMG 30640</strain>
    </source>
</reference>
<evidence type="ECO:0000259" key="10">
    <source>
        <dbReference type="PROSITE" id="PS51007"/>
    </source>
</evidence>
<feature type="domain" description="Cytochrome c" evidence="10">
    <location>
        <begin position="48"/>
        <end position="151"/>
    </location>
</feature>
<dbReference type="SUPFAM" id="SSF46626">
    <property type="entry name" value="Cytochrome c"/>
    <property type="match status" value="3"/>
</dbReference>
<comment type="caution">
    <text evidence="11">The sequence shown here is derived from an EMBL/GenBank/DDBJ whole genome shotgun (WGS) entry which is preliminary data.</text>
</comment>
<keyword evidence="3 9" id="KW-0349">Heme</keyword>
<accession>A0ABX0JP85</accession>
<evidence type="ECO:0000313" key="12">
    <source>
        <dbReference type="Proteomes" id="UP000635278"/>
    </source>
</evidence>
<gene>
    <name evidence="11" type="ORF">GOB93_02140</name>
</gene>
<dbReference type="InterPro" id="IPR014353">
    <property type="entry name" value="Membr-bd_ADH_cyt_c"/>
</dbReference>
<proteinExistence type="predicted"/>
<evidence type="ECO:0000256" key="2">
    <source>
        <dbReference type="ARBA" id="ARBA00022475"/>
    </source>
</evidence>
<keyword evidence="8" id="KW-0472">Membrane</keyword>
<dbReference type="InterPro" id="IPR009056">
    <property type="entry name" value="Cyt_c-like_dom"/>
</dbReference>
<keyword evidence="4 9" id="KW-0479">Metal-binding</keyword>
<comment type="subcellular location">
    <subcellularLocation>
        <location evidence="1">Cell membrane</location>
    </subcellularLocation>
</comment>
<name>A0ABX0JP85_9PROT</name>